<evidence type="ECO:0008006" key="3">
    <source>
        <dbReference type="Google" id="ProtNLM"/>
    </source>
</evidence>
<comment type="caution">
    <text evidence="1">The sequence shown here is derived from an EMBL/GenBank/DDBJ whole genome shotgun (WGS) entry which is preliminary data.</text>
</comment>
<dbReference type="Proteomes" id="UP001165395">
    <property type="component" value="Unassembled WGS sequence"/>
</dbReference>
<sequence>MAMIIVESSLLEPLSVDDVVNHLRLSSADEEPEIEAWIVSARDMAESELSGPLINTKGDQFSMVPKQGFPLFLEWARPQPPEFVRYRDQNGWHDFTDYEFVVIGYEGRIEPRSCWPDGVEIQVRYTAGFGVYDSDVPPSIKQWMKLQIGSFSEFREASVVGNVSSVPFTDRLISRFKMVKI</sequence>
<name>A0ABS8D7W8_9NEIS</name>
<reference evidence="1" key="1">
    <citation type="submission" date="2021-10" db="EMBL/GenBank/DDBJ databases">
        <title>The complete genome sequence of Leeia sp. TBRC 13508.</title>
        <authorList>
            <person name="Charoenyingcharoen P."/>
            <person name="Yukphan P."/>
        </authorList>
    </citation>
    <scope>NUCLEOTIDE SEQUENCE</scope>
    <source>
        <strain evidence="1">TBRC 13508</strain>
    </source>
</reference>
<keyword evidence="2" id="KW-1185">Reference proteome</keyword>
<accession>A0ABS8D7W8</accession>
<gene>
    <name evidence="1" type="ORF">LIN78_12075</name>
</gene>
<protein>
    <recommendedName>
        <fullName evidence="3">PhiE125 gp8 family phage protein</fullName>
    </recommendedName>
</protein>
<evidence type="ECO:0000313" key="1">
    <source>
        <dbReference type="EMBL" id="MCB6184282.1"/>
    </source>
</evidence>
<organism evidence="1 2">
    <name type="scientific">Leeia speluncae</name>
    <dbReference type="NCBI Taxonomy" id="2884804"/>
    <lineage>
        <taxon>Bacteria</taxon>
        <taxon>Pseudomonadati</taxon>
        <taxon>Pseudomonadota</taxon>
        <taxon>Betaproteobacteria</taxon>
        <taxon>Neisseriales</taxon>
        <taxon>Leeiaceae</taxon>
        <taxon>Leeia</taxon>
    </lineage>
</organism>
<dbReference type="RefSeq" id="WP_227181093.1">
    <property type="nucleotide sequence ID" value="NZ_JAJBZT010000006.1"/>
</dbReference>
<dbReference type="CDD" id="cd08054">
    <property type="entry name" value="gp6"/>
    <property type="match status" value="1"/>
</dbReference>
<proteinExistence type="predicted"/>
<evidence type="ECO:0000313" key="2">
    <source>
        <dbReference type="Proteomes" id="UP001165395"/>
    </source>
</evidence>
<dbReference type="EMBL" id="JAJBZT010000006">
    <property type="protein sequence ID" value="MCB6184282.1"/>
    <property type="molecule type" value="Genomic_DNA"/>
</dbReference>
<dbReference type="Gene3D" id="1.10.3230.30">
    <property type="entry name" value="Phage gp6-like head-tail connector protein"/>
    <property type="match status" value="1"/>
</dbReference>